<feature type="compositionally biased region" description="Low complexity" evidence="1">
    <location>
        <begin position="276"/>
        <end position="295"/>
    </location>
</feature>
<dbReference type="AlphaFoldDB" id="A0A179IGU9"/>
<keyword evidence="3" id="KW-1185">Reference proteome</keyword>
<reference evidence="2 3" key="1">
    <citation type="submission" date="2016-03" db="EMBL/GenBank/DDBJ databases">
        <title>Fine-scale spatial genetic structure of a fungal parasite of coffee scale insects.</title>
        <authorList>
            <person name="Jackson D."/>
            <person name="Zemenick K.A."/>
            <person name="Malloure B."/>
            <person name="Quandt C.A."/>
            <person name="James T.Y."/>
        </authorList>
    </citation>
    <scope>NUCLEOTIDE SEQUENCE [LARGE SCALE GENOMIC DNA]</scope>
    <source>
        <strain evidence="2 3">UM487</strain>
    </source>
</reference>
<feature type="region of interest" description="Disordered" evidence="1">
    <location>
        <begin position="556"/>
        <end position="589"/>
    </location>
</feature>
<evidence type="ECO:0000256" key="1">
    <source>
        <dbReference type="SAM" id="MobiDB-lite"/>
    </source>
</evidence>
<gene>
    <name evidence="2" type="ORF">LLEC1_01789</name>
</gene>
<accession>A0A179IGU9</accession>
<evidence type="ECO:0000313" key="3">
    <source>
        <dbReference type="Proteomes" id="UP000243081"/>
    </source>
</evidence>
<sequence>MSGTDAINRAVQQGRTSKRTRNQFSVYLSSRHRLPRVSKKNVESATGLLEYAITALPAVSPIDKGQELAAAMQTAARHEPLDSPLRLQTNEVNPHLPNPTPSPAVTNANIADVTAQEPNEMYGGATQNAGAASVLRSFDYTDLTILSDDSDKEVVVDSPAVKAAVYNELLVSPEAGSSRNGFLDATKAERLSPPKQPRTGVLSTVVGARREVIIIESSDEEESSEEAVRPPRRRFTLAEASYGELSLEPHEVSAKGVCSTARAAPFYGNDNEGESAENVSTSETSASESHAARSTLENASFDVLTSKPPAKSVVDNRSPKSRQAATLVSSNDSSAESESSEDNIPLAALRKELSFRAPALVLPHELSEDDVPLATLRKQSASQMPTLVPQAVSEDTCSSTKTQTTLFVNSHKASADNELSEDNVPLSVLRKNRLGNKRRLSDDGETEFAIVYRPTSVVRRSTATRRETKVFNSDAFDAMIYRQSDTQPPSGVAIHPPTTASSTAPRRIFVHGNPAIHAPVVRTEKWLKDKAREIRNRPNRKRWFGKAAERMRWRYNKQVEEDKTKRQTQNKASAGRKTRQDPQPAGYKRVMDFGDVPRDRLPPYVLSDPAFVKGCDWMRKMRDEDVALWRAVEHRTQMTWQHYQGVLQEDD</sequence>
<dbReference type="OMA" id="KRVMDFG"/>
<protein>
    <submittedName>
        <fullName evidence="2">Uncharacterized protein</fullName>
    </submittedName>
</protein>
<evidence type="ECO:0000313" key="2">
    <source>
        <dbReference type="EMBL" id="OAR01866.1"/>
    </source>
</evidence>
<organism evidence="2 3">
    <name type="scientific">Cordyceps confragosa</name>
    <name type="common">Lecanicillium lecanii</name>
    <dbReference type="NCBI Taxonomy" id="2714763"/>
    <lineage>
        <taxon>Eukaryota</taxon>
        <taxon>Fungi</taxon>
        <taxon>Dikarya</taxon>
        <taxon>Ascomycota</taxon>
        <taxon>Pezizomycotina</taxon>
        <taxon>Sordariomycetes</taxon>
        <taxon>Hypocreomycetidae</taxon>
        <taxon>Hypocreales</taxon>
        <taxon>Cordycipitaceae</taxon>
        <taxon>Akanthomyces</taxon>
    </lineage>
</organism>
<dbReference type="Proteomes" id="UP000243081">
    <property type="component" value="Unassembled WGS sequence"/>
</dbReference>
<name>A0A179IGU9_CORDF</name>
<dbReference type="EMBL" id="LUKN01000956">
    <property type="protein sequence ID" value="OAR01866.1"/>
    <property type="molecule type" value="Genomic_DNA"/>
</dbReference>
<comment type="caution">
    <text evidence="2">The sequence shown here is derived from an EMBL/GenBank/DDBJ whole genome shotgun (WGS) entry which is preliminary data.</text>
</comment>
<feature type="region of interest" description="Disordered" evidence="1">
    <location>
        <begin position="1"/>
        <end position="24"/>
    </location>
</feature>
<proteinExistence type="predicted"/>
<feature type="compositionally biased region" description="Basic and acidic residues" evidence="1">
    <location>
        <begin position="556"/>
        <end position="565"/>
    </location>
</feature>
<dbReference type="OrthoDB" id="4870641at2759"/>
<feature type="region of interest" description="Disordered" evidence="1">
    <location>
        <begin position="267"/>
        <end position="342"/>
    </location>
</feature>
<feature type="compositionally biased region" description="Polar residues" evidence="1">
    <location>
        <begin position="1"/>
        <end position="15"/>
    </location>
</feature>